<evidence type="ECO:0000313" key="12">
    <source>
        <dbReference type="Proteomes" id="UP000252797"/>
    </source>
</evidence>
<dbReference type="SMART" id="SM00388">
    <property type="entry name" value="HisKA"/>
    <property type="match status" value="1"/>
</dbReference>
<dbReference type="InterPro" id="IPR003594">
    <property type="entry name" value="HATPase_dom"/>
</dbReference>
<protein>
    <recommendedName>
        <fullName evidence="2">histidine kinase</fullName>
        <ecNumber evidence="2">2.7.13.3</ecNumber>
    </recommendedName>
</protein>
<keyword evidence="7" id="KW-0067">ATP-binding</keyword>
<dbReference type="PANTHER" id="PTHR43065:SF46">
    <property type="entry name" value="C4-DICARBOXYLATE TRANSPORT SENSOR PROTEIN DCTB"/>
    <property type="match status" value="1"/>
</dbReference>
<evidence type="ECO:0000256" key="9">
    <source>
        <dbReference type="SAM" id="Phobius"/>
    </source>
</evidence>
<evidence type="ECO:0000256" key="3">
    <source>
        <dbReference type="ARBA" id="ARBA00022553"/>
    </source>
</evidence>
<dbReference type="InterPro" id="IPR003661">
    <property type="entry name" value="HisK_dim/P_dom"/>
</dbReference>
<evidence type="ECO:0000256" key="8">
    <source>
        <dbReference type="ARBA" id="ARBA00023012"/>
    </source>
</evidence>
<evidence type="ECO:0000256" key="6">
    <source>
        <dbReference type="ARBA" id="ARBA00022777"/>
    </source>
</evidence>
<dbReference type="SUPFAM" id="SSF47384">
    <property type="entry name" value="Homodimeric domain of signal transducing histidine kinase"/>
    <property type="match status" value="1"/>
</dbReference>
<dbReference type="PROSITE" id="PS50109">
    <property type="entry name" value="HIS_KIN"/>
    <property type="match status" value="1"/>
</dbReference>
<dbReference type="Pfam" id="PF00512">
    <property type="entry name" value="HisKA"/>
    <property type="match status" value="1"/>
</dbReference>
<sequence>MKKLTYKKLYSLILVVTLLTILGMIFTCSSYYQLQKHAVDLAENQLSTLNHSAINVVKTKFRSYQQTLNLLQPEMTNEQFIEEPKNLSNLKNEEALVGLFLFSQDGTLINSQRLHTAQPTAGLAKLVAKDPDFSQALSGSIKQNGAVYFNDNHSYINIYQTVPLNNNQHALLVLLADLQTLYHSELLDTDDQAGYTMVKNQEMKVVMHPSSEQVGLSIVNGREEKYPTLDLSDLKKLEKKQLTQSRGDAVYYSYWWPKPKIKRVLKITSFEWTTIGNSRLIFASNEDYYERNGLLLQDGLIIIGLLMILLVVIVLLGLSIKYYHKRNQTYAENLQLKKHQQLLQEKHALEKQILQESKLETIGLLTTTIVHDMNNFLTPIIGNLQLLMEEHHEDELLVDDLNEVYQSAIKGQNLSKNVLRFSKVETAPKSNYALSQVIQEAIDHLSLLVPKSFTLTTDLPDIGKTVFEKEDLQIIIYNLITNAYQAKQDAHVSITLFADDSSAYFDQSLLPKTKKKTNVPSQFAIIEISDNGPGIPLEIREKIFTPFFTTKKEVGGTGLGLFIVSSIIKKNGWSIQLVSQSQGTTFYLGIPLN</sequence>
<dbReference type="RefSeq" id="WP_113845072.1">
    <property type="nucleotide sequence ID" value="NZ_LEPB01000001.1"/>
</dbReference>
<dbReference type="PRINTS" id="PR00344">
    <property type="entry name" value="BCTRLSENSOR"/>
</dbReference>
<evidence type="ECO:0000259" key="10">
    <source>
        <dbReference type="PROSITE" id="PS50109"/>
    </source>
</evidence>
<dbReference type="CDD" id="cd00082">
    <property type="entry name" value="HisKA"/>
    <property type="match status" value="1"/>
</dbReference>
<organism evidence="11 12">
    <name type="scientific">Enterococcus durans</name>
    <dbReference type="NCBI Taxonomy" id="53345"/>
    <lineage>
        <taxon>Bacteria</taxon>
        <taxon>Bacillati</taxon>
        <taxon>Bacillota</taxon>
        <taxon>Bacilli</taxon>
        <taxon>Lactobacillales</taxon>
        <taxon>Enterococcaceae</taxon>
        <taxon>Enterococcus</taxon>
    </lineage>
</organism>
<evidence type="ECO:0000313" key="11">
    <source>
        <dbReference type="EMBL" id="RCA11851.1"/>
    </source>
</evidence>
<feature type="transmembrane region" description="Helical" evidence="9">
    <location>
        <begin position="299"/>
        <end position="318"/>
    </location>
</feature>
<dbReference type="Pfam" id="PF02518">
    <property type="entry name" value="HATPase_c"/>
    <property type="match status" value="1"/>
</dbReference>
<dbReference type="CDD" id="cd00075">
    <property type="entry name" value="HATPase"/>
    <property type="match status" value="1"/>
</dbReference>
<gene>
    <name evidence="11" type="ORF">EA71_00055</name>
</gene>
<keyword evidence="5" id="KW-0547">Nucleotide-binding</keyword>
<keyword evidence="9" id="KW-0472">Membrane</keyword>
<feature type="transmembrane region" description="Helical" evidence="9">
    <location>
        <begin position="12"/>
        <end position="32"/>
    </location>
</feature>
<dbReference type="Gene3D" id="1.10.287.130">
    <property type="match status" value="1"/>
</dbReference>
<dbReference type="SUPFAM" id="SSF55874">
    <property type="entry name" value="ATPase domain of HSP90 chaperone/DNA topoisomerase II/histidine kinase"/>
    <property type="match status" value="1"/>
</dbReference>
<evidence type="ECO:0000256" key="5">
    <source>
        <dbReference type="ARBA" id="ARBA00022741"/>
    </source>
</evidence>
<keyword evidence="8" id="KW-0902">Two-component regulatory system</keyword>
<dbReference type="AlphaFoldDB" id="A0A367CGV3"/>
<keyword evidence="9" id="KW-0812">Transmembrane</keyword>
<comment type="catalytic activity">
    <reaction evidence="1">
        <text>ATP + protein L-histidine = ADP + protein N-phospho-L-histidine.</text>
        <dbReference type="EC" id="2.7.13.3"/>
    </reaction>
</comment>
<evidence type="ECO:0000256" key="1">
    <source>
        <dbReference type="ARBA" id="ARBA00000085"/>
    </source>
</evidence>
<dbReference type="SMART" id="SM00387">
    <property type="entry name" value="HATPase_c"/>
    <property type="match status" value="1"/>
</dbReference>
<dbReference type="GO" id="GO:0000155">
    <property type="term" value="F:phosphorelay sensor kinase activity"/>
    <property type="evidence" value="ECO:0007669"/>
    <property type="project" value="InterPro"/>
</dbReference>
<dbReference type="InterPro" id="IPR036097">
    <property type="entry name" value="HisK_dim/P_sf"/>
</dbReference>
<keyword evidence="4" id="KW-0808">Transferase</keyword>
<dbReference type="InterPro" id="IPR036890">
    <property type="entry name" value="HATPase_C_sf"/>
</dbReference>
<name>A0A367CGV3_9ENTE</name>
<keyword evidence="6" id="KW-0418">Kinase</keyword>
<dbReference type="PANTHER" id="PTHR43065">
    <property type="entry name" value="SENSOR HISTIDINE KINASE"/>
    <property type="match status" value="1"/>
</dbReference>
<evidence type="ECO:0000256" key="7">
    <source>
        <dbReference type="ARBA" id="ARBA00022840"/>
    </source>
</evidence>
<dbReference type="EC" id="2.7.13.3" evidence="2"/>
<dbReference type="EMBL" id="LEPB01000001">
    <property type="protein sequence ID" value="RCA11851.1"/>
    <property type="molecule type" value="Genomic_DNA"/>
</dbReference>
<evidence type="ECO:0000256" key="4">
    <source>
        <dbReference type="ARBA" id="ARBA00022679"/>
    </source>
</evidence>
<comment type="caution">
    <text evidence="11">The sequence shown here is derived from an EMBL/GenBank/DDBJ whole genome shotgun (WGS) entry which is preliminary data.</text>
</comment>
<dbReference type="Proteomes" id="UP000252797">
    <property type="component" value="Unassembled WGS sequence"/>
</dbReference>
<dbReference type="InterPro" id="IPR004358">
    <property type="entry name" value="Sig_transdc_His_kin-like_C"/>
</dbReference>
<evidence type="ECO:0000256" key="2">
    <source>
        <dbReference type="ARBA" id="ARBA00012438"/>
    </source>
</evidence>
<reference evidence="11 12" key="1">
    <citation type="submission" date="2015-06" db="EMBL/GenBank/DDBJ databases">
        <title>The Genome Sequence of Enterococcus durans 4EA1.</title>
        <authorList>
            <consortium name="The Broad Institute Genomics Platform"/>
            <consortium name="The Broad Institute Genome Sequencing Center for Infectious Disease"/>
            <person name="Earl A.M."/>
            <person name="Van Tyne D."/>
            <person name="Lebreton F."/>
            <person name="Saavedra J.T."/>
            <person name="Gilmore M.S."/>
            <person name="Manson Mcguire A."/>
            <person name="Clock S."/>
            <person name="Crupain M."/>
            <person name="Rangan U."/>
            <person name="Young S."/>
            <person name="Abouelleil A."/>
            <person name="Cao P."/>
            <person name="Chapman S.B."/>
            <person name="Griggs A."/>
            <person name="Priest M."/>
            <person name="Shea T."/>
            <person name="Wortman J."/>
            <person name="Nusbaum C."/>
            <person name="Birren B."/>
        </authorList>
    </citation>
    <scope>NUCLEOTIDE SEQUENCE [LARGE SCALE GENOMIC DNA]</scope>
    <source>
        <strain evidence="11 12">4EA1</strain>
    </source>
</reference>
<proteinExistence type="predicted"/>
<keyword evidence="9" id="KW-1133">Transmembrane helix</keyword>
<dbReference type="GO" id="GO:0005524">
    <property type="term" value="F:ATP binding"/>
    <property type="evidence" value="ECO:0007669"/>
    <property type="project" value="UniProtKB-KW"/>
</dbReference>
<keyword evidence="3" id="KW-0597">Phosphoprotein</keyword>
<feature type="domain" description="Histidine kinase" evidence="10">
    <location>
        <begin position="368"/>
        <end position="593"/>
    </location>
</feature>
<dbReference type="Gene3D" id="3.30.565.10">
    <property type="entry name" value="Histidine kinase-like ATPase, C-terminal domain"/>
    <property type="match status" value="1"/>
</dbReference>
<dbReference type="InterPro" id="IPR005467">
    <property type="entry name" value="His_kinase_dom"/>
</dbReference>
<accession>A0A367CGV3</accession>